<comment type="caution">
    <text evidence="3">The sequence shown here is derived from an EMBL/GenBank/DDBJ whole genome shotgun (WGS) entry which is preliminary data.</text>
</comment>
<dbReference type="InterPro" id="IPR035897">
    <property type="entry name" value="Toll_tir_struct_dom_sf"/>
</dbReference>
<gene>
    <name evidence="3" type="ORF">QN277_022398</name>
</gene>
<feature type="domain" description="TIR" evidence="2">
    <location>
        <begin position="13"/>
        <end position="177"/>
    </location>
</feature>
<dbReference type="InterPro" id="IPR000157">
    <property type="entry name" value="TIR_dom"/>
</dbReference>
<protein>
    <recommendedName>
        <fullName evidence="2">TIR domain-containing protein</fullName>
    </recommendedName>
</protein>
<dbReference type="PROSITE" id="PS50104">
    <property type="entry name" value="TIR"/>
    <property type="match status" value="2"/>
</dbReference>
<keyword evidence="4" id="KW-1185">Reference proteome</keyword>
<dbReference type="AlphaFoldDB" id="A0AAE1KBJ9"/>
<evidence type="ECO:0000256" key="1">
    <source>
        <dbReference type="ARBA" id="ARBA00023027"/>
    </source>
</evidence>
<reference evidence="3" key="1">
    <citation type="submission" date="2023-10" db="EMBL/GenBank/DDBJ databases">
        <title>Chromosome-level genome of the transformable northern wattle, Acacia crassicarpa.</title>
        <authorList>
            <person name="Massaro I."/>
            <person name="Sinha N.R."/>
            <person name="Poethig S."/>
            <person name="Leichty A.R."/>
        </authorList>
    </citation>
    <scope>NUCLEOTIDE SEQUENCE</scope>
    <source>
        <strain evidence="3">Acra3RX</strain>
        <tissue evidence="3">Leaf</tissue>
    </source>
</reference>
<dbReference type="PANTHER" id="PTHR32009">
    <property type="entry name" value="TMV RESISTANCE PROTEIN N-LIKE"/>
    <property type="match status" value="1"/>
</dbReference>
<dbReference type="EMBL" id="JAWXYG010000006">
    <property type="protein sequence ID" value="KAK4269210.1"/>
    <property type="molecule type" value="Genomic_DNA"/>
</dbReference>
<keyword evidence="1" id="KW-0520">NAD</keyword>
<accession>A0AAE1KBJ9</accession>
<dbReference type="Proteomes" id="UP001293593">
    <property type="component" value="Unassembled WGS sequence"/>
</dbReference>
<evidence type="ECO:0000313" key="3">
    <source>
        <dbReference type="EMBL" id="KAK4269210.1"/>
    </source>
</evidence>
<evidence type="ECO:0000313" key="4">
    <source>
        <dbReference type="Proteomes" id="UP001293593"/>
    </source>
</evidence>
<dbReference type="SUPFAM" id="SSF52200">
    <property type="entry name" value="Toll/Interleukin receptor TIR domain"/>
    <property type="match status" value="2"/>
</dbReference>
<sequence length="359" mass="41408">MAVSATSSQVPQERYDVFISYKSEDVRLGFHSHLTKQLQQEGIHVYVDEMLGKGDEMLPRLLEAIKRSKIALVIFSENYASSSWCLDVLVKIMECRRDNNQLVIPIFYDVEPSLVWHLKGAYAYAFALHEQKFEDNLLRIWRSVLIETACLSGFQLSNFPNESNLIDGIIKTVVHKKRVDLEKDKVFISFRGSDVRYGFLSHLTKQLLQKWIHVHADEMLERGDEISTSLKETIEGSTMALVIFSKGYASSRWCLEELVKIMECKRDKNQIVIPIFYHVDPSHVRHQEGSYADAFAQHEQNFKDDLMKLQVWKSVLKEIADLSGYHSSNFLNEPDLIDGIVKDVYKKLEDKGNLRQSAS</sequence>
<organism evidence="3 4">
    <name type="scientific">Acacia crassicarpa</name>
    <name type="common">northern wattle</name>
    <dbReference type="NCBI Taxonomy" id="499986"/>
    <lineage>
        <taxon>Eukaryota</taxon>
        <taxon>Viridiplantae</taxon>
        <taxon>Streptophyta</taxon>
        <taxon>Embryophyta</taxon>
        <taxon>Tracheophyta</taxon>
        <taxon>Spermatophyta</taxon>
        <taxon>Magnoliopsida</taxon>
        <taxon>eudicotyledons</taxon>
        <taxon>Gunneridae</taxon>
        <taxon>Pentapetalae</taxon>
        <taxon>rosids</taxon>
        <taxon>fabids</taxon>
        <taxon>Fabales</taxon>
        <taxon>Fabaceae</taxon>
        <taxon>Caesalpinioideae</taxon>
        <taxon>mimosoid clade</taxon>
        <taxon>Acacieae</taxon>
        <taxon>Acacia</taxon>
    </lineage>
</organism>
<dbReference type="FunFam" id="3.40.50.10140:FF:000007">
    <property type="entry name" value="Disease resistance protein (TIR-NBS-LRR class)"/>
    <property type="match status" value="2"/>
</dbReference>
<feature type="domain" description="TIR" evidence="2">
    <location>
        <begin position="182"/>
        <end position="348"/>
    </location>
</feature>
<dbReference type="Pfam" id="PF01582">
    <property type="entry name" value="TIR"/>
    <property type="match status" value="2"/>
</dbReference>
<dbReference type="GO" id="GO:0007165">
    <property type="term" value="P:signal transduction"/>
    <property type="evidence" value="ECO:0007669"/>
    <property type="project" value="InterPro"/>
</dbReference>
<name>A0AAE1KBJ9_9FABA</name>
<dbReference type="PANTHER" id="PTHR32009:SF110">
    <property type="entry name" value="DISEASE RESISTANCE PROTEIN (TIR-NBS-LRR CLASS)"/>
    <property type="match status" value="1"/>
</dbReference>
<dbReference type="Gene3D" id="3.40.50.10140">
    <property type="entry name" value="Toll/interleukin-1 receptor homology (TIR) domain"/>
    <property type="match status" value="2"/>
</dbReference>
<dbReference type="SMART" id="SM00255">
    <property type="entry name" value="TIR"/>
    <property type="match status" value="2"/>
</dbReference>
<evidence type="ECO:0000259" key="2">
    <source>
        <dbReference type="PROSITE" id="PS50104"/>
    </source>
</evidence>
<proteinExistence type="predicted"/>